<evidence type="ECO:0000256" key="4">
    <source>
        <dbReference type="ARBA" id="ARBA00022516"/>
    </source>
</evidence>
<keyword evidence="6 11" id="KW-0479">Metal-binding</keyword>
<evidence type="ECO:0000256" key="1">
    <source>
        <dbReference type="ARBA" id="ARBA00001946"/>
    </source>
</evidence>
<feature type="binding site" evidence="11">
    <location>
        <position position="60"/>
    </location>
    <ligand>
        <name>Mg(2+)</name>
        <dbReference type="ChEBI" id="CHEBI:18420"/>
    </ligand>
</feature>
<dbReference type="RefSeq" id="WP_320379986.1">
    <property type="nucleotide sequence ID" value="NZ_JAWDIQ010000002.1"/>
</dbReference>
<keyword evidence="10 11" id="KW-0275">Fatty acid biosynthesis</keyword>
<gene>
    <name evidence="11 13" type="primary">acpS</name>
    <name evidence="13" type="ORF">RWD45_12160</name>
</gene>
<keyword evidence="14" id="KW-1185">Reference proteome</keyword>
<evidence type="ECO:0000256" key="5">
    <source>
        <dbReference type="ARBA" id="ARBA00022679"/>
    </source>
</evidence>
<evidence type="ECO:0000256" key="10">
    <source>
        <dbReference type="ARBA" id="ARBA00023160"/>
    </source>
</evidence>
<protein>
    <recommendedName>
        <fullName evidence="11">Holo-[acyl-carrier-protein] synthase</fullName>
        <shortName evidence="11">Holo-ACP synthase</shortName>
        <ecNumber evidence="11">2.7.8.7</ecNumber>
    </recommendedName>
    <alternativeName>
        <fullName evidence="11">4'-phosphopantetheinyl transferase AcpS</fullName>
    </alternativeName>
</protein>
<dbReference type="EC" id="2.7.8.7" evidence="11"/>
<dbReference type="Proteomes" id="UP001275315">
    <property type="component" value="Unassembled WGS sequence"/>
</dbReference>
<keyword evidence="5 11" id="KW-0808">Transferase</keyword>
<evidence type="ECO:0000313" key="13">
    <source>
        <dbReference type="EMBL" id="MDY0409176.1"/>
    </source>
</evidence>
<dbReference type="InterPro" id="IPR050559">
    <property type="entry name" value="P-Pant_transferase_sf"/>
</dbReference>
<dbReference type="InterPro" id="IPR004568">
    <property type="entry name" value="Ppantetheine-prot_Trfase_dom"/>
</dbReference>
<feature type="binding site" evidence="11">
    <location>
        <position position="8"/>
    </location>
    <ligand>
        <name>Mg(2+)</name>
        <dbReference type="ChEBI" id="CHEBI:18420"/>
    </ligand>
</feature>
<evidence type="ECO:0000313" key="14">
    <source>
        <dbReference type="Proteomes" id="UP001275315"/>
    </source>
</evidence>
<evidence type="ECO:0000256" key="6">
    <source>
        <dbReference type="ARBA" id="ARBA00022723"/>
    </source>
</evidence>
<comment type="cofactor">
    <cofactor evidence="1 11">
        <name>Mg(2+)</name>
        <dbReference type="ChEBI" id="CHEBI:18420"/>
    </cofactor>
</comment>
<evidence type="ECO:0000256" key="3">
    <source>
        <dbReference type="ARBA" id="ARBA00022490"/>
    </source>
</evidence>
<keyword evidence="9 11" id="KW-0443">Lipid metabolism</keyword>
<reference evidence="13 14" key="1">
    <citation type="submission" date="2023-10" db="EMBL/GenBank/DDBJ databases">
        <title>Virgibacillus soli CC-YMP-6 genome.</title>
        <authorList>
            <person name="Miliotis G."/>
            <person name="Sengupta P."/>
            <person name="Hameed A."/>
            <person name="Chuvochina M."/>
            <person name="Mcdonagh F."/>
            <person name="Simpson A.C."/>
            <person name="Singh N.K."/>
            <person name="Rekha P.D."/>
            <person name="Raman K."/>
            <person name="Hugenholtz P."/>
            <person name="Venkateswaran K."/>
        </authorList>
    </citation>
    <scope>NUCLEOTIDE SEQUENCE [LARGE SCALE GENOMIC DNA]</scope>
    <source>
        <strain evidence="13 14">CC-YMP-6</strain>
    </source>
</reference>
<proteinExistence type="inferred from homology"/>
<comment type="similarity">
    <text evidence="11">Belongs to the P-Pant transferase superfamily. AcpS family.</text>
</comment>
<evidence type="ECO:0000256" key="8">
    <source>
        <dbReference type="ARBA" id="ARBA00022842"/>
    </source>
</evidence>
<feature type="domain" description="4'-phosphopantetheinyl transferase" evidence="12">
    <location>
        <begin position="4"/>
        <end position="118"/>
    </location>
</feature>
<evidence type="ECO:0000256" key="7">
    <source>
        <dbReference type="ARBA" id="ARBA00022832"/>
    </source>
</evidence>
<dbReference type="GO" id="GO:0008897">
    <property type="term" value="F:holo-[acyl-carrier-protein] synthase activity"/>
    <property type="evidence" value="ECO:0007669"/>
    <property type="project" value="UniProtKB-EC"/>
</dbReference>
<dbReference type="Pfam" id="PF01648">
    <property type="entry name" value="ACPS"/>
    <property type="match status" value="1"/>
</dbReference>
<dbReference type="SUPFAM" id="SSF56214">
    <property type="entry name" value="4'-phosphopantetheinyl transferase"/>
    <property type="match status" value="1"/>
</dbReference>
<evidence type="ECO:0000256" key="9">
    <source>
        <dbReference type="ARBA" id="ARBA00023098"/>
    </source>
</evidence>
<dbReference type="PANTHER" id="PTHR12215:SF10">
    <property type="entry name" value="L-AMINOADIPATE-SEMIALDEHYDE DEHYDROGENASE-PHOSPHOPANTETHEINYL TRANSFERASE"/>
    <property type="match status" value="1"/>
</dbReference>
<sequence>MILGIGMDLVEIARMKKACERSSLPFVKRILTEQELDMYHALDSERRKVEWLSGRFAAKEALAKAIGTGFGKELSFQDITIMQDTRGKPTFQLHPKIEARYQHATTFHLSITHTAHYAASFVIIELGSDPM</sequence>
<comment type="similarity">
    <text evidence="2">Belongs to the P-Pant transferase superfamily. Gsp/Sfp/HetI/AcpT family.</text>
</comment>
<comment type="function">
    <text evidence="11">Transfers the 4'-phosphopantetheine moiety from coenzyme A to a Ser of acyl-carrier-protein.</text>
</comment>
<dbReference type="NCBIfam" id="TIGR00516">
    <property type="entry name" value="acpS"/>
    <property type="match status" value="1"/>
</dbReference>
<accession>A0ABU5CS22</accession>
<dbReference type="InterPro" id="IPR008278">
    <property type="entry name" value="4-PPantetheinyl_Trfase_dom"/>
</dbReference>
<dbReference type="InterPro" id="IPR037143">
    <property type="entry name" value="4-PPantetheinyl_Trfase_dom_sf"/>
</dbReference>
<comment type="caution">
    <text evidence="13">The sequence shown here is derived from an EMBL/GenBank/DDBJ whole genome shotgun (WGS) entry which is preliminary data.</text>
</comment>
<dbReference type="Gene3D" id="3.90.470.20">
    <property type="entry name" value="4'-phosphopantetheinyl transferase domain"/>
    <property type="match status" value="1"/>
</dbReference>
<dbReference type="InterPro" id="IPR002582">
    <property type="entry name" value="ACPS"/>
</dbReference>
<keyword evidence="4 11" id="KW-0444">Lipid biosynthesis</keyword>
<dbReference type="EMBL" id="JAWDIQ010000002">
    <property type="protein sequence ID" value="MDY0409176.1"/>
    <property type="molecule type" value="Genomic_DNA"/>
</dbReference>
<keyword evidence="7 11" id="KW-0276">Fatty acid metabolism</keyword>
<evidence type="ECO:0000256" key="2">
    <source>
        <dbReference type="ARBA" id="ARBA00010990"/>
    </source>
</evidence>
<evidence type="ECO:0000256" key="11">
    <source>
        <dbReference type="HAMAP-Rule" id="MF_00101"/>
    </source>
</evidence>
<keyword evidence="8 11" id="KW-0460">Magnesium</keyword>
<dbReference type="NCBIfam" id="TIGR00556">
    <property type="entry name" value="pantethn_trn"/>
    <property type="match status" value="1"/>
</dbReference>
<evidence type="ECO:0000259" key="12">
    <source>
        <dbReference type="Pfam" id="PF01648"/>
    </source>
</evidence>
<organism evidence="13 14">
    <name type="scientific">Paracerasibacillus soli</name>
    <dbReference type="NCBI Taxonomy" id="480284"/>
    <lineage>
        <taxon>Bacteria</taxon>
        <taxon>Bacillati</taxon>
        <taxon>Bacillota</taxon>
        <taxon>Bacilli</taxon>
        <taxon>Bacillales</taxon>
        <taxon>Bacillaceae</taxon>
        <taxon>Paracerasibacillus</taxon>
    </lineage>
</organism>
<name>A0ABU5CS22_9BACI</name>
<keyword evidence="3 11" id="KW-0963">Cytoplasm</keyword>
<dbReference type="HAMAP" id="MF_00101">
    <property type="entry name" value="AcpS"/>
    <property type="match status" value="1"/>
</dbReference>
<dbReference type="PANTHER" id="PTHR12215">
    <property type="entry name" value="PHOSPHOPANTETHEINE TRANSFERASE"/>
    <property type="match status" value="1"/>
</dbReference>
<comment type="subcellular location">
    <subcellularLocation>
        <location evidence="11">Cytoplasm</location>
    </subcellularLocation>
</comment>
<comment type="catalytic activity">
    <reaction evidence="11">
        <text>apo-[ACP] + CoA = holo-[ACP] + adenosine 3',5'-bisphosphate + H(+)</text>
        <dbReference type="Rhea" id="RHEA:12068"/>
        <dbReference type="Rhea" id="RHEA-COMP:9685"/>
        <dbReference type="Rhea" id="RHEA-COMP:9690"/>
        <dbReference type="ChEBI" id="CHEBI:15378"/>
        <dbReference type="ChEBI" id="CHEBI:29999"/>
        <dbReference type="ChEBI" id="CHEBI:57287"/>
        <dbReference type="ChEBI" id="CHEBI:58343"/>
        <dbReference type="ChEBI" id="CHEBI:64479"/>
        <dbReference type="EC" id="2.7.8.7"/>
    </reaction>
</comment>